<keyword evidence="2" id="KW-1185">Reference proteome</keyword>
<gene>
    <name evidence="1" type="ORF">E5336_06305</name>
</gene>
<dbReference type="Proteomes" id="UP000308836">
    <property type="component" value="Unassembled WGS sequence"/>
</dbReference>
<organism evidence="1 2">
    <name type="scientific">Dubosiella muris</name>
    <dbReference type="NCBI Taxonomy" id="3038133"/>
    <lineage>
        <taxon>Bacteria</taxon>
        <taxon>Bacillati</taxon>
        <taxon>Bacillota</taxon>
        <taxon>Erysipelotrichia</taxon>
        <taxon>Erysipelotrichales</taxon>
        <taxon>Erysipelotrichaceae</taxon>
        <taxon>Dubosiella</taxon>
    </lineage>
</organism>
<accession>A0AC61R7L6</accession>
<comment type="caution">
    <text evidence="1">The sequence shown here is derived from an EMBL/GenBank/DDBJ whole genome shotgun (WGS) entry which is preliminary data.</text>
</comment>
<reference evidence="1" key="1">
    <citation type="submission" date="2019-04" db="EMBL/GenBank/DDBJ databases">
        <title>Microbes associate with the intestines of laboratory mice.</title>
        <authorList>
            <person name="Navarre W."/>
            <person name="Wong E."/>
            <person name="Huang K."/>
            <person name="Tropini C."/>
            <person name="Ng K."/>
            <person name="Yu B."/>
        </authorList>
    </citation>
    <scope>NUCLEOTIDE SEQUENCE</scope>
    <source>
        <strain evidence="1">NM09_H32</strain>
    </source>
</reference>
<name>A0AC61R7L6_9FIRM</name>
<sequence>MLSSPSFYCIIFFLFVSSFVCSNSKTTIIEKERRNEPAMCGQFSILPDALRALETYAPLPFPLVDERKNETIFPGSSVPCLIGQDGRFQIVAMRFGIDYPGFKRRMINARAETVLDKPMFRDDFLHRRLCVPASSFYEWTASKEKVAFFDPDEQTMFLAGFFQNGQFILLTHPANASMRPFHHRMPLLLRADQVKDWLFDTQKAIALLEQENGDLRHWMSHQQGTLF</sequence>
<protein>
    <submittedName>
        <fullName evidence="1">SOS response-associated peptidase</fullName>
    </submittedName>
</protein>
<evidence type="ECO:0000313" key="2">
    <source>
        <dbReference type="Proteomes" id="UP000308836"/>
    </source>
</evidence>
<evidence type="ECO:0000313" key="1">
    <source>
        <dbReference type="EMBL" id="TGY65928.1"/>
    </source>
</evidence>
<proteinExistence type="predicted"/>
<dbReference type="EMBL" id="SRYG01000011">
    <property type="protein sequence ID" value="TGY65928.1"/>
    <property type="molecule type" value="Genomic_DNA"/>
</dbReference>